<evidence type="ECO:0000256" key="3">
    <source>
        <dbReference type="ARBA" id="ARBA00022475"/>
    </source>
</evidence>
<dbReference type="GO" id="GO:0005524">
    <property type="term" value="F:ATP binding"/>
    <property type="evidence" value="ECO:0007669"/>
    <property type="project" value="UniProtKB-KW"/>
</dbReference>
<accession>A0A3B0UN07</accession>
<dbReference type="EMBL" id="UOEO01000153">
    <property type="protein sequence ID" value="VAW20986.1"/>
    <property type="molecule type" value="Genomic_DNA"/>
</dbReference>
<keyword evidence="4" id="KW-0677">Repeat</keyword>
<evidence type="ECO:0000259" key="9">
    <source>
        <dbReference type="PROSITE" id="PS50893"/>
    </source>
</evidence>
<keyword evidence="8" id="KW-0472">Membrane</keyword>
<keyword evidence="6 10" id="KW-0067">ATP-binding</keyword>
<name>A0A3B0UN07_9ZZZZ</name>
<evidence type="ECO:0000313" key="10">
    <source>
        <dbReference type="EMBL" id="VAW20986.1"/>
    </source>
</evidence>
<proteinExistence type="predicted"/>
<sequence length="261" mass="28076">MSLLSLSNIHKSFGAVDVLHGIDLEVEAGEVVGLVGDNGAGKSTLMKTVTGIYHPDQGQILLDGKSLLDMDPGARRALGVEMIYQDLALAKQQDVASNIFLGREPTRFFLGFIPGMIDKRTMDKKAQQMIDRLGAHLPSINRAVGSFSGGQQQTVAIARALTFDPKIVIMDEPTAALAVREVQSVLDLIRQLKSQGIAVILISHRLNDVFSVTDRIVVLRHGRVTANLATAKTTMNEVVASIVGGHDMRHAAAHEEAAAKL</sequence>
<comment type="subcellular location">
    <subcellularLocation>
        <location evidence="1">Cell membrane</location>
        <topology evidence="1">Peripheral membrane protein</topology>
    </subcellularLocation>
</comment>
<evidence type="ECO:0000256" key="1">
    <source>
        <dbReference type="ARBA" id="ARBA00004202"/>
    </source>
</evidence>
<keyword evidence="7" id="KW-1278">Translocase</keyword>
<dbReference type="SMART" id="SM00382">
    <property type="entry name" value="AAA"/>
    <property type="match status" value="1"/>
</dbReference>
<evidence type="ECO:0000256" key="7">
    <source>
        <dbReference type="ARBA" id="ARBA00022967"/>
    </source>
</evidence>
<keyword evidence="2" id="KW-0813">Transport</keyword>
<protein>
    <submittedName>
        <fullName evidence="10">ABC transporter, ATP-binding protein (Cluster 2, ribose/xylose/arabinose/galactose)</fullName>
    </submittedName>
</protein>
<reference evidence="10" key="1">
    <citation type="submission" date="2018-06" db="EMBL/GenBank/DDBJ databases">
        <authorList>
            <person name="Zhirakovskaya E."/>
        </authorList>
    </citation>
    <scope>NUCLEOTIDE SEQUENCE</scope>
</reference>
<dbReference type="PROSITE" id="PS50893">
    <property type="entry name" value="ABC_TRANSPORTER_2"/>
    <property type="match status" value="1"/>
</dbReference>
<dbReference type="CDD" id="cd03216">
    <property type="entry name" value="ABC_Carb_Monos_I"/>
    <property type="match status" value="1"/>
</dbReference>
<dbReference type="Pfam" id="PF00005">
    <property type="entry name" value="ABC_tran"/>
    <property type="match status" value="1"/>
</dbReference>
<dbReference type="PANTHER" id="PTHR43790:SF8">
    <property type="entry name" value="SUGAR ABC TRANSPORTER ATP-BINDING PROTEIN"/>
    <property type="match status" value="1"/>
</dbReference>
<dbReference type="Gene3D" id="3.40.50.300">
    <property type="entry name" value="P-loop containing nucleotide triphosphate hydrolases"/>
    <property type="match status" value="1"/>
</dbReference>
<dbReference type="FunFam" id="3.40.50.300:FF:000127">
    <property type="entry name" value="Ribose import ATP-binding protein RbsA"/>
    <property type="match status" value="1"/>
</dbReference>
<feature type="domain" description="ABC transporter" evidence="9">
    <location>
        <begin position="4"/>
        <end position="246"/>
    </location>
</feature>
<gene>
    <name evidence="10" type="ORF">MNBD_ALPHA12-1961</name>
</gene>
<keyword evidence="3" id="KW-1003">Cell membrane</keyword>
<evidence type="ECO:0000256" key="5">
    <source>
        <dbReference type="ARBA" id="ARBA00022741"/>
    </source>
</evidence>
<dbReference type="InterPro" id="IPR050107">
    <property type="entry name" value="ABC_carbohydrate_import_ATPase"/>
</dbReference>
<dbReference type="InterPro" id="IPR027417">
    <property type="entry name" value="P-loop_NTPase"/>
</dbReference>
<dbReference type="InterPro" id="IPR003439">
    <property type="entry name" value="ABC_transporter-like_ATP-bd"/>
</dbReference>
<evidence type="ECO:0000256" key="8">
    <source>
        <dbReference type="ARBA" id="ARBA00023136"/>
    </source>
</evidence>
<organism evidence="10">
    <name type="scientific">hydrothermal vent metagenome</name>
    <dbReference type="NCBI Taxonomy" id="652676"/>
    <lineage>
        <taxon>unclassified sequences</taxon>
        <taxon>metagenomes</taxon>
        <taxon>ecological metagenomes</taxon>
    </lineage>
</organism>
<dbReference type="GO" id="GO:0005886">
    <property type="term" value="C:plasma membrane"/>
    <property type="evidence" value="ECO:0007669"/>
    <property type="project" value="UniProtKB-SubCell"/>
</dbReference>
<evidence type="ECO:0000256" key="2">
    <source>
        <dbReference type="ARBA" id="ARBA00022448"/>
    </source>
</evidence>
<evidence type="ECO:0000256" key="4">
    <source>
        <dbReference type="ARBA" id="ARBA00022737"/>
    </source>
</evidence>
<dbReference type="InterPro" id="IPR003593">
    <property type="entry name" value="AAA+_ATPase"/>
</dbReference>
<dbReference type="AlphaFoldDB" id="A0A3B0UN07"/>
<evidence type="ECO:0000256" key="6">
    <source>
        <dbReference type="ARBA" id="ARBA00022840"/>
    </source>
</evidence>
<dbReference type="SUPFAM" id="SSF52540">
    <property type="entry name" value="P-loop containing nucleoside triphosphate hydrolases"/>
    <property type="match status" value="1"/>
</dbReference>
<dbReference type="PANTHER" id="PTHR43790">
    <property type="entry name" value="CARBOHYDRATE TRANSPORT ATP-BINDING PROTEIN MG119-RELATED"/>
    <property type="match status" value="1"/>
</dbReference>
<keyword evidence="5" id="KW-0547">Nucleotide-binding</keyword>
<dbReference type="GO" id="GO:0016887">
    <property type="term" value="F:ATP hydrolysis activity"/>
    <property type="evidence" value="ECO:0007669"/>
    <property type="project" value="InterPro"/>
</dbReference>